<evidence type="ECO:0000313" key="6">
    <source>
        <dbReference type="EMBL" id="TWF84673.1"/>
    </source>
</evidence>
<keyword evidence="3" id="KW-0804">Transcription</keyword>
<evidence type="ECO:0000256" key="4">
    <source>
        <dbReference type="PROSITE-ProRule" id="PRU00335"/>
    </source>
</evidence>
<keyword evidence="2 4" id="KW-0238">DNA-binding</keyword>
<dbReference type="PANTHER" id="PTHR47506">
    <property type="entry name" value="TRANSCRIPTIONAL REGULATORY PROTEIN"/>
    <property type="match status" value="1"/>
</dbReference>
<dbReference type="SUPFAM" id="SSF48498">
    <property type="entry name" value="Tetracyclin repressor-like, C-terminal domain"/>
    <property type="match status" value="1"/>
</dbReference>
<dbReference type="Pfam" id="PF21993">
    <property type="entry name" value="TetR_C_13_2"/>
    <property type="match status" value="1"/>
</dbReference>
<comment type="caution">
    <text evidence="6">The sequence shown here is derived from an EMBL/GenBank/DDBJ whole genome shotgun (WGS) entry which is preliminary data.</text>
</comment>
<dbReference type="InterPro" id="IPR036271">
    <property type="entry name" value="Tet_transcr_reg_TetR-rel_C_sf"/>
</dbReference>
<keyword evidence="1" id="KW-0805">Transcription regulation</keyword>
<dbReference type="EMBL" id="VIWV01000001">
    <property type="protein sequence ID" value="TWF84673.1"/>
    <property type="molecule type" value="Genomic_DNA"/>
</dbReference>
<protein>
    <submittedName>
        <fullName evidence="6">TetR family transcriptional regulator</fullName>
    </submittedName>
</protein>
<dbReference type="OrthoDB" id="4567939at2"/>
<dbReference type="Gene3D" id="1.10.357.10">
    <property type="entry name" value="Tetracycline Repressor, domain 2"/>
    <property type="match status" value="1"/>
</dbReference>
<keyword evidence="7" id="KW-1185">Reference proteome</keyword>
<reference evidence="6 7" key="1">
    <citation type="submission" date="2019-06" db="EMBL/GenBank/DDBJ databases">
        <title>Sequencing the genomes of 1000 actinobacteria strains.</title>
        <authorList>
            <person name="Klenk H.-P."/>
        </authorList>
    </citation>
    <scope>NUCLEOTIDE SEQUENCE [LARGE SCALE GENOMIC DNA]</scope>
    <source>
        <strain evidence="6 7">DSM 41695</strain>
    </source>
</reference>
<proteinExistence type="predicted"/>
<evidence type="ECO:0000256" key="1">
    <source>
        <dbReference type="ARBA" id="ARBA00023015"/>
    </source>
</evidence>
<gene>
    <name evidence="6" type="ORF">FHX78_111608</name>
</gene>
<organism evidence="6 7">
    <name type="scientific">Streptomyces capillispiralis</name>
    <dbReference type="NCBI Taxonomy" id="68182"/>
    <lineage>
        <taxon>Bacteria</taxon>
        <taxon>Bacillati</taxon>
        <taxon>Actinomycetota</taxon>
        <taxon>Actinomycetes</taxon>
        <taxon>Kitasatosporales</taxon>
        <taxon>Streptomycetaceae</taxon>
        <taxon>Streptomyces</taxon>
    </lineage>
</organism>
<dbReference type="RefSeq" id="WP_145866762.1">
    <property type="nucleotide sequence ID" value="NZ_BNCE01000023.1"/>
</dbReference>
<accession>A0A561TC76</accession>
<evidence type="ECO:0000256" key="3">
    <source>
        <dbReference type="ARBA" id="ARBA00023163"/>
    </source>
</evidence>
<evidence type="ECO:0000256" key="2">
    <source>
        <dbReference type="ARBA" id="ARBA00023125"/>
    </source>
</evidence>
<dbReference type="AlphaFoldDB" id="A0A561TC76"/>
<dbReference type="InterPro" id="IPR054156">
    <property type="entry name" value="YxaF_TetR_C"/>
</dbReference>
<dbReference type="PANTHER" id="PTHR47506:SF3">
    <property type="entry name" value="HTH-TYPE TRANSCRIPTIONAL REGULATOR LMRA"/>
    <property type="match status" value="1"/>
</dbReference>
<feature type="DNA-binding region" description="H-T-H motif" evidence="4">
    <location>
        <begin position="28"/>
        <end position="47"/>
    </location>
</feature>
<dbReference type="Pfam" id="PF00440">
    <property type="entry name" value="TetR_N"/>
    <property type="match status" value="1"/>
</dbReference>
<evidence type="ECO:0000313" key="7">
    <source>
        <dbReference type="Proteomes" id="UP000316603"/>
    </source>
</evidence>
<name>A0A561TC76_9ACTN</name>
<dbReference type="Proteomes" id="UP000316603">
    <property type="component" value="Unassembled WGS sequence"/>
</dbReference>
<sequence>MARTVLDRSDVVHALAGVFRKRGFEGGSLSVIQQETGVGRGSLYHFFPRGKTDMAAAVLEQVSEWFEERIFTPLRTANDAAEAIEAMSQEVAEYFTSRNRVCLFAAMTLGEEQDTFADAVRTYFTDWVDALAGVLRTGGLPPQEAADRALDAVAAIQGGLILARAYGDDVTFLGIVARTEQHLLGATR</sequence>
<evidence type="ECO:0000259" key="5">
    <source>
        <dbReference type="PROSITE" id="PS50977"/>
    </source>
</evidence>
<dbReference type="InterPro" id="IPR009057">
    <property type="entry name" value="Homeodomain-like_sf"/>
</dbReference>
<dbReference type="SUPFAM" id="SSF46689">
    <property type="entry name" value="Homeodomain-like"/>
    <property type="match status" value="1"/>
</dbReference>
<dbReference type="InterPro" id="IPR001647">
    <property type="entry name" value="HTH_TetR"/>
</dbReference>
<dbReference type="PROSITE" id="PS50977">
    <property type="entry name" value="HTH_TETR_2"/>
    <property type="match status" value="1"/>
</dbReference>
<dbReference type="GO" id="GO:0003677">
    <property type="term" value="F:DNA binding"/>
    <property type="evidence" value="ECO:0007669"/>
    <property type="project" value="UniProtKB-UniRule"/>
</dbReference>
<feature type="domain" description="HTH tetR-type" evidence="5">
    <location>
        <begin position="5"/>
        <end position="65"/>
    </location>
</feature>